<dbReference type="AlphaFoldDB" id="A0ABD2VY48"/>
<dbReference type="Pfam" id="PF14291">
    <property type="entry name" value="DUF4371"/>
    <property type="match status" value="1"/>
</dbReference>
<organism evidence="2 3">
    <name type="scientific">Trichogramma kaykai</name>
    <dbReference type="NCBI Taxonomy" id="54128"/>
    <lineage>
        <taxon>Eukaryota</taxon>
        <taxon>Metazoa</taxon>
        <taxon>Ecdysozoa</taxon>
        <taxon>Arthropoda</taxon>
        <taxon>Hexapoda</taxon>
        <taxon>Insecta</taxon>
        <taxon>Pterygota</taxon>
        <taxon>Neoptera</taxon>
        <taxon>Endopterygota</taxon>
        <taxon>Hymenoptera</taxon>
        <taxon>Apocrita</taxon>
        <taxon>Proctotrupomorpha</taxon>
        <taxon>Chalcidoidea</taxon>
        <taxon>Trichogrammatidae</taxon>
        <taxon>Trichogramma</taxon>
    </lineage>
</organism>
<dbReference type="InterPro" id="IPR025398">
    <property type="entry name" value="DUF4371"/>
</dbReference>
<name>A0ABD2VY48_9HYME</name>
<accession>A0ABD2VY48</accession>
<gene>
    <name evidence="2" type="ORF">TKK_018852</name>
</gene>
<dbReference type="PANTHER" id="PTHR45749">
    <property type="match status" value="1"/>
</dbReference>
<evidence type="ECO:0000313" key="2">
    <source>
        <dbReference type="EMBL" id="KAL3385478.1"/>
    </source>
</evidence>
<keyword evidence="3" id="KW-1185">Reference proteome</keyword>
<dbReference type="InterPro" id="IPR006580">
    <property type="entry name" value="Znf_TTF"/>
</dbReference>
<dbReference type="PANTHER" id="PTHR45749:SF21">
    <property type="entry name" value="DUF4371 DOMAIN-CONTAINING PROTEIN"/>
    <property type="match status" value="1"/>
</dbReference>
<evidence type="ECO:0000313" key="3">
    <source>
        <dbReference type="Proteomes" id="UP001627154"/>
    </source>
</evidence>
<dbReference type="EMBL" id="JBJJXI010000155">
    <property type="protein sequence ID" value="KAL3385478.1"/>
    <property type="molecule type" value="Genomic_DNA"/>
</dbReference>
<dbReference type="SMART" id="SM00597">
    <property type="entry name" value="ZnF_TTF"/>
    <property type="match status" value="1"/>
</dbReference>
<feature type="domain" description="TTF-type" evidence="1">
    <location>
        <begin position="110"/>
        <end position="197"/>
    </location>
</feature>
<reference evidence="2 3" key="1">
    <citation type="journal article" date="2024" name="bioRxiv">
        <title>A reference genome for Trichogramma kaykai: A tiny desert-dwelling parasitoid wasp with competing sex-ratio distorters.</title>
        <authorList>
            <person name="Culotta J."/>
            <person name="Lindsey A.R."/>
        </authorList>
    </citation>
    <scope>NUCLEOTIDE SEQUENCE [LARGE SCALE GENOMIC DNA]</scope>
    <source>
        <strain evidence="2 3">KSX58</strain>
    </source>
</reference>
<protein>
    <recommendedName>
        <fullName evidence="1">TTF-type domain-containing protein</fullName>
    </recommendedName>
</protein>
<comment type="caution">
    <text evidence="2">The sequence shown here is derived from an EMBL/GenBank/DDBJ whole genome shotgun (WGS) entry which is preliminary data.</text>
</comment>
<sequence length="349" mass="40122">MIFSAESIMSKRSGTQLTLNNFLTKKSRIESSDTLDNQLAECNIQSSTQENLRDGEIEDTLSSHDKLHHLDFGYYFRNPGTEIEREMKIQLLKSPWVPDSSYTFPASTERNLRFQHQWLKRFNWLVYSQLDGAFCKYCFLFADDTAGKGDRQHLKSLVKEPFKNWKKAIDTFKSHENHIYHKNCIITGTDFLSTASNPKRDVLNVLDVARMHQIQENREKLHSIINTIILCGRQEIALRGTDDYGPLSIDDEEPIVNDGNFRAILRMRVKCGDENLKKHVKNAPLNAMYMSPTIQNEIIDICGTIINKQIVSAINETKVFSILADETADISGYEQMTSTQQANLLLMRF</sequence>
<proteinExistence type="predicted"/>
<evidence type="ECO:0000259" key="1">
    <source>
        <dbReference type="SMART" id="SM00597"/>
    </source>
</evidence>
<dbReference type="Proteomes" id="UP001627154">
    <property type="component" value="Unassembled WGS sequence"/>
</dbReference>